<evidence type="ECO:0000313" key="3">
    <source>
        <dbReference type="Proteomes" id="UP000054988"/>
    </source>
</evidence>
<keyword evidence="1" id="KW-0812">Transmembrane</keyword>
<feature type="transmembrane region" description="Helical" evidence="1">
    <location>
        <begin position="25"/>
        <end position="54"/>
    </location>
</feature>
<feature type="transmembrane region" description="Helical" evidence="1">
    <location>
        <begin position="235"/>
        <end position="256"/>
    </location>
</feature>
<evidence type="ECO:0000313" key="2">
    <source>
        <dbReference type="EMBL" id="KTB37783.1"/>
    </source>
</evidence>
<feature type="transmembrane region" description="Helical" evidence="1">
    <location>
        <begin position="194"/>
        <end position="215"/>
    </location>
</feature>
<proteinExistence type="predicted"/>
<reference evidence="2 3" key="1">
    <citation type="submission" date="2015-12" db="EMBL/GenBank/DDBJ databases">
        <title>Draft genome sequence of Moniliophthora roreri, the causal agent of frosty pod rot of cacao.</title>
        <authorList>
            <person name="Aime M.C."/>
            <person name="Diaz-Valderrama J.R."/>
            <person name="Kijpornyongpan T."/>
            <person name="Phillips-Mora W."/>
        </authorList>
    </citation>
    <scope>NUCLEOTIDE SEQUENCE [LARGE SCALE GENOMIC DNA]</scope>
    <source>
        <strain evidence="2 3">MCA 2952</strain>
    </source>
</reference>
<evidence type="ECO:0000256" key="1">
    <source>
        <dbReference type="SAM" id="Phobius"/>
    </source>
</evidence>
<comment type="caution">
    <text evidence="2">The sequence shown here is derived from an EMBL/GenBank/DDBJ whole genome shotgun (WGS) entry which is preliminary data.</text>
</comment>
<feature type="transmembrane region" description="Helical" evidence="1">
    <location>
        <begin position="117"/>
        <end position="137"/>
    </location>
</feature>
<dbReference type="AlphaFoldDB" id="A0A0W0FN75"/>
<sequence>MSGHDVVGMGNRYPFKSMYSIQGVLLVPFVSVGLALFLLGFYVILFGSVATILYVRQPNEQKKLHLYWMTTLFILSVSSAALRAGQIINDAVLGFQVAITQDSRPLHDWVSHVPHKIVVSAALYILANGVADTLLLYRCFILWEDSSKRIFIVASVVSILTNATGFVALVVYSIGVFRAKKHLTVNGSYIGSVYVVINAINTLTLSIIIAGRIWWSSREPREIMGRGVNRRYRQAIAMIVESGFLYSATLIVDVAFKQSVSTLGFGLDLFPLVALMVGIAPTLIILRSSLGLSRSGIPDSRIFSALRFGEQLSTDEAGQNPEVRAVDLQSESVDECSELRVHKPECNGTTSGETELLDEPK</sequence>
<gene>
    <name evidence="2" type="ORF">WG66_9644</name>
</gene>
<feature type="transmembrane region" description="Helical" evidence="1">
    <location>
        <begin position="149"/>
        <end position="174"/>
    </location>
</feature>
<keyword evidence="1" id="KW-1133">Transmembrane helix</keyword>
<name>A0A0W0FN75_MONRR</name>
<feature type="transmembrane region" description="Helical" evidence="1">
    <location>
        <begin position="262"/>
        <end position="286"/>
    </location>
</feature>
<dbReference type="EMBL" id="LATX01001819">
    <property type="protein sequence ID" value="KTB37783.1"/>
    <property type="molecule type" value="Genomic_DNA"/>
</dbReference>
<keyword evidence="1" id="KW-0472">Membrane</keyword>
<accession>A0A0W0FN75</accession>
<feature type="transmembrane region" description="Helical" evidence="1">
    <location>
        <begin position="66"/>
        <end position="85"/>
    </location>
</feature>
<protein>
    <submittedName>
        <fullName evidence="2">Uncharacterized protein</fullName>
    </submittedName>
</protein>
<dbReference type="Proteomes" id="UP000054988">
    <property type="component" value="Unassembled WGS sequence"/>
</dbReference>
<organism evidence="2 3">
    <name type="scientific">Moniliophthora roreri</name>
    <name type="common">Frosty pod rot fungus</name>
    <name type="synonym">Monilia roreri</name>
    <dbReference type="NCBI Taxonomy" id="221103"/>
    <lineage>
        <taxon>Eukaryota</taxon>
        <taxon>Fungi</taxon>
        <taxon>Dikarya</taxon>
        <taxon>Basidiomycota</taxon>
        <taxon>Agaricomycotina</taxon>
        <taxon>Agaricomycetes</taxon>
        <taxon>Agaricomycetidae</taxon>
        <taxon>Agaricales</taxon>
        <taxon>Marasmiineae</taxon>
        <taxon>Marasmiaceae</taxon>
        <taxon>Moniliophthora</taxon>
    </lineage>
</organism>